<dbReference type="PIRSF" id="PIRSF001439">
    <property type="entry name" value="CryM"/>
    <property type="match status" value="1"/>
</dbReference>
<reference evidence="1 2" key="1">
    <citation type="submission" date="2016-10" db="EMBL/GenBank/DDBJ databases">
        <title>Complete Genome Sequence of Peptococcaceae strain DCMF.</title>
        <authorList>
            <person name="Edwards R.J."/>
            <person name="Holland S.I."/>
            <person name="Deshpande N.P."/>
            <person name="Wong Y.K."/>
            <person name="Ertan H."/>
            <person name="Manefield M."/>
            <person name="Russell T.L."/>
            <person name="Lee M.J."/>
        </authorList>
    </citation>
    <scope>NUCLEOTIDE SEQUENCE [LARGE SCALE GENOMIC DNA]</scope>
    <source>
        <strain evidence="1 2">DCMF</strain>
    </source>
</reference>
<dbReference type="InterPro" id="IPR003462">
    <property type="entry name" value="ODC_Mu_crystall"/>
</dbReference>
<evidence type="ECO:0000313" key="2">
    <source>
        <dbReference type="Proteomes" id="UP000323521"/>
    </source>
</evidence>
<name>A0A3G1KTJ3_FORW1</name>
<keyword evidence="2" id="KW-1185">Reference proteome</keyword>
<dbReference type="GO" id="GO:0005737">
    <property type="term" value="C:cytoplasm"/>
    <property type="evidence" value="ECO:0007669"/>
    <property type="project" value="TreeGrafter"/>
</dbReference>
<dbReference type="Gene3D" id="3.40.50.720">
    <property type="entry name" value="NAD(P)-binding Rossmann-like Domain"/>
    <property type="match status" value="1"/>
</dbReference>
<dbReference type="KEGG" id="fwa:DCMF_12430"/>
<evidence type="ECO:0000313" key="1">
    <source>
        <dbReference type="EMBL" id="ATW25475.1"/>
    </source>
</evidence>
<gene>
    <name evidence="1" type="ORF">DCMF_12430</name>
</gene>
<dbReference type="PANTHER" id="PTHR13812">
    <property type="entry name" value="KETIMINE REDUCTASE MU-CRYSTALLIN"/>
    <property type="match status" value="1"/>
</dbReference>
<dbReference type="Gene3D" id="3.30.1780.10">
    <property type="entry name" value="ornithine cyclodeaminase, domain 1"/>
    <property type="match status" value="1"/>
</dbReference>
<dbReference type="PANTHER" id="PTHR13812:SF19">
    <property type="entry name" value="KETIMINE REDUCTASE MU-CRYSTALLIN"/>
    <property type="match status" value="1"/>
</dbReference>
<dbReference type="Pfam" id="PF02423">
    <property type="entry name" value="OCD_Mu_crystall"/>
    <property type="match status" value="1"/>
</dbReference>
<dbReference type="AlphaFoldDB" id="A0A3G1KTJ3"/>
<dbReference type="InterPro" id="IPR036291">
    <property type="entry name" value="NAD(P)-bd_dom_sf"/>
</dbReference>
<dbReference type="Proteomes" id="UP000323521">
    <property type="component" value="Chromosome"/>
</dbReference>
<proteinExistence type="predicted"/>
<dbReference type="InterPro" id="IPR023401">
    <property type="entry name" value="ODC_N"/>
</dbReference>
<dbReference type="SUPFAM" id="SSF51735">
    <property type="entry name" value="NAD(P)-binding Rossmann-fold domains"/>
    <property type="match status" value="1"/>
</dbReference>
<organism evidence="1 2">
    <name type="scientific">Formimonas warabiya</name>
    <dbReference type="NCBI Taxonomy" id="1761012"/>
    <lineage>
        <taxon>Bacteria</taxon>
        <taxon>Bacillati</taxon>
        <taxon>Bacillota</taxon>
        <taxon>Clostridia</taxon>
        <taxon>Eubacteriales</taxon>
        <taxon>Peptococcaceae</taxon>
        <taxon>Candidatus Formimonas</taxon>
    </lineage>
</organism>
<dbReference type="RefSeq" id="WP_148134730.1">
    <property type="nucleotide sequence ID" value="NZ_CP017634.1"/>
</dbReference>
<accession>A0A3G1KTJ3</accession>
<evidence type="ECO:0008006" key="3">
    <source>
        <dbReference type="Google" id="ProtNLM"/>
    </source>
</evidence>
<dbReference type="OrthoDB" id="9792005at2"/>
<protein>
    <recommendedName>
        <fullName evidence="3">Ornithine cyclodeaminase family protein</fullName>
    </recommendedName>
</protein>
<sequence>MLILNADEMWQAVSLPKVMDTVEEAYRIFAKGEFFMPDRPVVTHGDDTLLYMPCFTEKCFGTKVLTLFPANPAKGFPYIDGLMLLNDAESGKTVSIMDGGCLTAMRTGAVGGVGMRCFSPASAHTVGVIGAGKQGFYQALYATCARDIRHIYLYDSFPGKDFGPYVASLQAALGGKQPEIHVCGSPEELLANSEIVVTASPATSPVMPNDTALLKGKCFVAIGSYKPTMRELPNAIWELVDHVYTELPFAMEESGDLSQPLEDGIITEDRVRYIGDYLLAHPVPVPPPPGTTTYFKSVGMGLLDLCVADFIYHEALRTGMGQKVRF</sequence>
<dbReference type="EMBL" id="CP017634">
    <property type="protein sequence ID" value="ATW25475.1"/>
    <property type="molecule type" value="Genomic_DNA"/>
</dbReference>